<dbReference type="AlphaFoldDB" id="A0A238HEQ1"/>
<evidence type="ECO:0000313" key="2">
    <source>
        <dbReference type="EMBL" id="SNB82278.1"/>
    </source>
</evidence>
<keyword evidence="3" id="KW-1185">Reference proteome</keyword>
<reference evidence="1" key="1">
    <citation type="submission" date="2017-05" db="EMBL/GenBank/DDBJ databases">
        <authorList>
            <person name="Song R."/>
            <person name="Chenine A.L."/>
            <person name="Ruprecht R.M."/>
        </authorList>
    </citation>
    <scope>NUCLEOTIDE SEQUENCE</scope>
    <source>
        <strain evidence="1">Kingella_eburonensis</strain>
    </source>
</reference>
<organism evidence="1">
    <name type="scientific">Kingella negevensis</name>
    <dbReference type="NCBI Taxonomy" id="1522312"/>
    <lineage>
        <taxon>Bacteria</taxon>
        <taxon>Pseudomonadati</taxon>
        <taxon>Pseudomonadota</taxon>
        <taxon>Betaproteobacteria</taxon>
        <taxon>Neisseriales</taxon>
        <taxon>Neisseriaceae</taxon>
        <taxon>Kingella</taxon>
    </lineage>
</organism>
<evidence type="ECO:0000313" key="3">
    <source>
        <dbReference type="Proteomes" id="UP000215450"/>
    </source>
</evidence>
<accession>A0A238HEQ1</accession>
<dbReference type="InterPro" id="IPR058601">
    <property type="entry name" value="Phage_phiTE_015-like"/>
</dbReference>
<dbReference type="Pfam" id="PF26207">
    <property type="entry name" value="Phage_phiTE_015"/>
    <property type="match status" value="1"/>
</dbReference>
<evidence type="ECO:0000313" key="1">
    <source>
        <dbReference type="EMBL" id="SMQ11904.1"/>
    </source>
</evidence>
<name>A0A238HEQ1_9NEIS</name>
<dbReference type="EMBL" id="FXUV02000065">
    <property type="protein sequence ID" value="SNB82278.1"/>
    <property type="molecule type" value="Genomic_DNA"/>
</dbReference>
<reference evidence="2 3" key="2">
    <citation type="submission" date="2017-06" db="EMBL/GenBank/DDBJ databases">
        <authorList>
            <person name="Kim H.J."/>
            <person name="Triplett B.A."/>
        </authorList>
    </citation>
    <scope>NUCLEOTIDE SEQUENCE [LARGE SCALE GENOMIC DNA]</scope>
    <source>
        <strain evidence="2">Kingella_eburonensis</strain>
    </source>
</reference>
<gene>
    <name evidence="2" type="ORF">KEBURONENSIS_00487</name>
    <name evidence="1" type="ORF">KEBURONENSIS_00908</name>
</gene>
<dbReference type="STRING" id="1522312.GCA_900177895_01374"/>
<protein>
    <submittedName>
        <fullName evidence="1">Uncharacterized protein</fullName>
    </submittedName>
</protein>
<sequence length="53" mass="6345">MRQAFENWQRSIGNDDRLQFDEAEQQYEDISIDYAWQGWQAAQQTVPTPQPQE</sequence>
<dbReference type="RefSeq" id="WP_019389902.1">
    <property type="nucleotide sequence ID" value="NZ_FXUV02000065.1"/>
</dbReference>
<proteinExistence type="predicted"/>
<dbReference type="EMBL" id="FXUV01000011">
    <property type="protein sequence ID" value="SMQ11904.1"/>
    <property type="molecule type" value="Genomic_DNA"/>
</dbReference>
<dbReference type="Proteomes" id="UP000215450">
    <property type="component" value="Unassembled WGS sequence"/>
</dbReference>